<evidence type="ECO:0000256" key="3">
    <source>
        <dbReference type="ARBA" id="ARBA00023002"/>
    </source>
</evidence>
<comment type="pathway">
    <text evidence="1">Lipid metabolism; butanoate metabolism.</text>
</comment>
<dbReference type="InterPro" id="IPR036291">
    <property type="entry name" value="NAD(P)-bd_dom_sf"/>
</dbReference>
<protein>
    <submittedName>
        <fullName evidence="6">3-hydroxyacyl-CoA dehydrogenase family protein</fullName>
    </submittedName>
</protein>
<dbReference type="PANTHER" id="PTHR48075:SF5">
    <property type="entry name" value="3-HYDROXYBUTYRYL-COA DEHYDROGENASE"/>
    <property type="match status" value="1"/>
</dbReference>
<dbReference type="InterPro" id="IPR008927">
    <property type="entry name" value="6-PGluconate_DH-like_C_sf"/>
</dbReference>
<evidence type="ECO:0000256" key="2">
    <source>
        <dbReference type="ARBA" id="ARBA00009463"/>
    </source>
</evidence>
<feature type="domain" description="3-hydroxyacyl-CoA dehydrogenase C-terminal" evidence="4">
    <location>
        <begin position="186"/>
        <end position="281"/>
    </location>
</feature>
<dbReference type="Gene3D" id="3.40.50.720">
    <property type="entry name" value="NAD(P)-binding Rossmann-like Domain"/>
    <property type="match status" value="1"/>
</dbReference>
<dbReference type="PANTHER" id="PTHR48075">
    <property type="entry name" value="3-HYDROXYACYL-COA DEHYDROGENASE FAMILY PROTEIN"/>
    <property type="match status" value="1"/>
</dbReference>
<dbReference type="SUPFAM" id="SSF48179">
    <property type="entry name" value="6-phosphogluconate dehydrogenase C-terminal domain-like"/>
    <property type="match status" value="1"/>
</dbReference>
<dbReference type="Gene3D" id="1.10.1040.10">
    <property type="entry name" value="N-(1-d-carboxylethyl)-l-norvaline Dehydrogenase, domain 2"/>
    <property type="match status" value="1"/>
</dbReference>
<sequence length="283" mass="30920">MIKRVAIIGAGLMGHGIAQAMAMGGKSVALYDISENALEKGLQGIEKSMNRFVKAEHVTQEEMERTLSRITLSNDFKEAVAEADLVIEAVPENLEIKKKVFQQMDAESPPGAILATNTSELSVSSIAAATKRPGQVIGMHWFNPAPVMKLIEIVMAVQTSQETLDKVRRVSEEIGKETVVVKDAQGFVTSRALSAHLLESMRIYEEGVCSAADIDKAIRLGLNYPMGPLELSDYVGLDTLLLASEGMVEAYGDRFRAPQILRKLVEAGHYGRKTGKGFYDYSK</sequence>
<evidence type="ECO:0000259" key="4">
    <source>
        <dbReference type="Pfam" id="PF00725"/>
    </source>
</evidence>
<dbReference type="PIRSF" id="PIRSF000105">
    <property type="entry name" value="HCDH"/>
    <property type="match status" value="1"/>
</dbReference>
<keyword evidence="7" id="KW-1185">Reference proteome</keyword>
<proteinExistence type="inferred from homology"/>
<keyword evidence="3" id="KW-0560">Oxidoreductase</keyword>
<organism evidence="6 7">
    <name type="scientific">Ferviditalea candida</name>
    <dbReference type="NCBI Taxonomy" id="3108399"/>
    <lineage>
        <taxon>Bacteria</taxon>
        <taxon>Bacillati</taxon>
        <taxon>Bacillota</taxon>
        <taxon>Bacilli</taxon>
        <taxon>Bacillales</taxon>
        <taxon>Paenibacillaceae</taxon>
        <taxon>Ferviditalea</taxon>
    </lineage>
</organism>
<evidence type="ECO:0000313" key="6">
    <source>
        <dbReference type="EMBL" id="MEB3103777.1"/>
    </source>
</evidence>
<accession>A0ABU5ZNI5</accession>
<dbReference type="RefSeq" id="WP_371755904.1">
    <property type="nucleotide sequence ID" value="NZ_JAYJLD010000050.1"/>
</dbReference>
<dbReference type="Pfam" id="PF00725">
    <property type="entry name" value="3HCDH"/>
    <property type="match status" value="1"/>
</dbReference>
<feature type="domain" description="3-hydroxyacyl-CoA dehydrogenase NAD binding" evidence="5">
    <location>
        <begin position="5"/>
        <end position="183"/>
    </location>
</feature>
<dbReference type="InterPro" id="IPR013328">
    <property type="entry name" value="6PGD_dom2"/>
</dbReference>
<evidence type="ECO:0000313" key="7">
    <source>
        <dbReference type="Proteomes" id="UP001310386"/>
    </source>
</evidence>
<gene>
    <name evidence="6" type="ORF">VF724_19350</name>
</gene>
<evidence type="ECO:0000259" key="5">
    <source>
        <dbReference type="Pfam" id="PF02737"/>
    </source>
</evidence>
<evidence type="ECO:0000256" key="1">
    <source>
        <dbReference type="ARBA" id="ARBA00005086"/>
    </source>
</evidence>
<name>A0ABU5ZNI5_9BACL</name>
<dbReference type="InterPro" id="IPR006108">
    <property type="entry name" value="3HC_DH_C"/>
</dbReference>
<comment type="caution">
    <text evidence="6">The sequence shown here is derived from an EMBL/GenBank/DDBJ whole genome shotgun (WGS) entry which is preliminary data.</text>
</comment>
<comment type="similarity">
    <text evidence="2">Belongs to the 3-hydroxyacyl-CoA dehydrogenase family.</text>
</comment>
<dbReference type="InterPro" id="IPR022694">
    <property type="entry name" value="3-OHacyl-CoA_DH"/>
</dbReference>
<dbReference type="InterPro" id="IPR006176">
    <property type="entry name" value="3-OHacyl-CoA_DH_NAD-bd"/>
</dbReference>
<dbReference type="Pfam" id="PF02737">
    <property type="entry name" value="3HCDH_N"/>
    <property type="match status" value="1"/>
</dbReference>
<dbReference type="EMBL" id="JAYJLD010000050">
    <property type="protein sequence ID" value="MEB3103777.1"/>
    <property type="molecule type" value="Genomic_DNA"/>
</dbReference>
<dbReference type="SUPFAM" id="SSF51735">
    <property type="entry name" value="NAD(P)-binding Rossmann-fold domains"/>
    <property type="match status" value="1"/>
</dbReference>
<reference evidence="6" key="1">
    <citation type="submission" date="2023-12" db="EMBL/GenBank/DDBJ databases">
        <title>Fervidustalea candida gen. nov., sp. nov., a novel member of the family Paenibacillaceae isolated from a geothermal area.</title>
        <authorList>
            <person name="Li W.-J."/>
            <person name="Jiao J.-Y."/>
            <person name="Chen Y."/>
        </authorList>
    </citation>
    <scope>NUCLEOTIDE SEQUENCE</scope>
    <source>
        <strain evidence="6">SYSU GA230002</strain>
    </source>
</reference>
<dbReference type="Proteomes" id="UP001310386">
    <property type="component" value="Unassembled WGS sequence"/>
</dbReference>